<dbReference type="Pfam" id="PF00651">
    <property type="entry name" value="BTB"/>
    <property type="match status" value="1"/>
</dbReference>
<dbReference type="InterPro" id="IPR011333">
    <property type="entry name" value="SKP1/BTB/POZ_sf"/>
</dbReference>
<dbReference type="OrthoDB" id="2383000at2759"/>
<dbReference type="Proteomes" id="UP000266673">
    <property type="component" value="Unassembled WGS sequence"/>
</dbReference>
<organism evidence="2 3">
    <name type="scientific">Gigaspora rosea</name>
    <dbReference type="NCBI Taxonomy" id="44941"/>
    <lineage>
        <taxon>Eukaryota</taxon>
        <taxon>Fungi</taxon>
        <taxon>Fungi incertae sedis</taxon>
        <taxon>Mucoromycota</taxon>
        <taxon>Glomeromycotina</taxon>
        <taxon>Glomeromycetes</taxon>
        <taxon>Diversisporales</taxon>
        <taxon>Gigasporaceae</taxon>
        <taxon>Gigaspora</taxon>
    </lineage>
</organism>
<dbReference type="PROSITE" id="PS50097">
    <property type="entry name" value="BTB"/>
    <property type="match status" value="1"/>
</dbReference>
<evidence type="ECO:0000259" key="1">
    <source>
        <dbReference type="PROSITE" id="PS50097"/>
    </source>
</evidence>
<accession>A0A397TX88</accession>
<protein>
    <recommendedName>
        <fullName evidence="1">BTB domain-containing protein</fullName>
    </recommendedName>
</protein>
<dbReference type="SUPFAM" id="SSF54695">
    <property type="entry name" value="POZ domain"/>
    <property type="match status" value="1"/>
</dbReference>
<name>A0A397TX88_9GLOM</name>
<comment type="caution">
    <text evidence="2">The sequence shown here is derived from an EMBL/GenBank/DDBJ whole genome shotgun (WGS) entry which is preliminary data.</text>
</comment>
<evidence type="ECO:0000313" key="3">
    <source>
        <dbReference type="Proteomes" id="UP000266673"/>
    </source>
</evidence>
<evidence type="ECO:0000313" key="2">
    <source>
        <dbReference type="EMBL" id="RIB01387.1"/>
    </source>
</evidence>
<keyword evidence="3" id="KW-1185">Reference proteome</keyword>
<dbReference type="EMBL" id="QKWP01003153">
    <property type="protein sequence ID" value="RIB01387.1"/>
    <property type="molecule type" value="Genomic_DNA"/>
</dbReference>
<proteinExistence type="predicted"/>
<feature type="domain" description="BTB" evidence="1">
    <location>
        <begin position="32"/>
        <end position="99"/>
    </location>
</feature>
<sequence length="258" mass="29596">MSIYGCMSQISTKLLERFSNDFAQLLETEYESNVIVKVGKQSFKLLTLVLYQRSSFFRQELTTATKKNNIIEINLTDTSVGSFKILIKKCVGNSLKRDDLQIEELEIWDKIYGMIFPNAPISSTILPARKKISVQLPVREVNFLNPSSIINDEHFAEIYLGLIVVHRYIMLQKYLTNLIYCRDGFTCELFHRLCANISGGYNPLNWTTNNWGGWSETTDIFFSLKTQNLLNPSLVELLMQIAQLDVIAIIDQFSLIIS</sequence>
<reference evidence="2 3" key="1">
    <citation type="submission" date="2018-06" db="EMBL/GenBank/DDBJ databases">
        <title>Comparative genomics reveals the genomic features of Rhizophagus irregularis, R. cerebriforme, R. diaphanum and Gigaspora rosea, and their symbiotic lifestyle signature.</title>
        <authorList>
            <person name="Morin E."/>
            <person name="San Clemente H."/>
            <person name="Chen E.C.H."/>
            <person name="De La Providencia I."/>
            <person name="Hainaut M."/>
            <person name="Kuo A."/>
            <person name="Kohler A."/>
            <person name="Murat C."/>
            <person name="Tang N."/>
            <person name="Roy S."/>
            <person name="Loubradou J."/>
            <person name="Henrissat B."/>
            <person name="Grigoriev I.V."/>
            <person name="Corradi N."/>
            <person name="Roux C."/>
            <person name="Martin F.M."/>
        </authorList>
    </citation>
    <scope>NUCLEOTIDE SEQUENCE [LARGE SCALE GENOMIC DNA]</scope>
    <source>
        <strain evidence="2 3">DAOM 194757</strain>
    </source>
</reference>
<dbReference type="InterPro" id="IPR000210">
    <property type="entry name" value="BTB/POZ_dom"/>
</dbReference>
<dbReference type="AlphaFoldDB" id="A0A397TX88"/>
<gene>
    <name evidence="2" type="ORF">C2G38_2231000</name>
</gene>
<dbReference type="Gene3D" id="3.30.710.10">
    <property type="entry name" value="Potassium Channel Kv1.1, Chain A"/>
    <property type="match status" value="1"/>
</dbReference>